<dbReference type="GO" id="GO:0015631">
    <property type="term" value="F:tubulin binding"/>
    <property type="evidence" value="ECO:0007669"/>
    <property type="project" value="TreeGrafter"/>
</dbReference>
<dbReference type="EMBL" id="GGMR01004026">
    <property type="protein sequence ID" value="MBY16645.1"/>
    <property type="molecule type" value="Transcribed_RNA"/>
</dbReference>
<proteinExistence type="predicted"/>
<dbReference type="Pfam" id="PF23316">
    <property type="entry name" value="Ig_DLEC1_6th"/>
    <property type="match status" value="1"/>
</dbReference>
<dbReference type="AlphaFoldDB" id="A0A2S2NHM3"/>
<dbReference type="GO" id="GO:0008285">
    <property type="term" value="P:negative regulation of cell population proliferation"/>
    <property type="evidence" value="ECO:0007669"/>
    <property type="project" value="InterPro"/>
</dbReference>
<dbReference type="GO" id="GO:0005737">
    <property type="term" value="C:cytoplasm"/>
    <property type="evidence" value="ECO:0007669"/>
    <property type="project" value="TreeGrafter"/>
</dbReference>
<dbReference type="InterPro" id="IPR033304">
    <property type="entry name" value="DLEC1"/>
</dbReference>
<reference evidence="1" key="1">
    <citation type="submission" date="2018-04" db="EMBL/GenBank/DDBJ databases">
        <title>Transcriptome of Schizaphis graminum biotype I.</title>
        <authorList>
            <person name="Scully E.D."/>
            <person name="Geib S.M."/>
            <person name="Palmer N.A."/>
            <person name="Koch K."/>
            <person name="Bradshaw J."/>
            <person name="Heng-Moss T."/>
            <person name="Sarath G."/>
        </authorList>
    </citation>
    <scope>NUCLEOTIDE SEQUENCE</scope>
</reference>
<dbReference type="GO" id="GO:0005929">
    <property type="term" value="C:cilium"/>
    <property type="evidence" value="ECO:0007669"/>
    <property type="project" value="TreeGrafter"/>
</dbReference>
<dbReference type="InterPro" id="IPR013783">
    <property type="entry name" value="Ig-like_fold"/>
</dbReference>
<dbReference type="Gene3D" id="2.60.40.10">
    <property type="entry name" value="Immunoglobulins"/>
    <property type="match status" value="2"/>
</dbReference>
<dbReference type="PANTHER" id="PTHR46348">
    <property type="entry name" value="DELETED IN LUNG AND ESOPHAGEAL CANCER PROTEIN 1"/>
    <property type="match status" value="1"/>
</dbReference>
<dbReference type="PANTHER" id="PTHR46348:SF1">
    <property type="entry name" value="DELETED IN LUNG AND ESOPHAGEAL CANCER PROTEIN 1"/>
    <property type="match status" value="1"/>
</dbReference>
<organism evidence="1">
    <name type="scientific">Schizaphis graminum</name>
    <name type="common">Green bug aphid</name>
    <dbReference type="NCBI Taxonomy" id="13262"/>
    <lineage>
        <taxon>Eukaryota</taxon>
        <taxon>Metazoa</taxon>
        <taxon>Ecdysozoa</taxon>
        <taxon>Arthropoda</taxon>
        <taxon>Hexapoda</taxon>
        <taxon>Insecta</taxon>
        <taxon>Pterygota</taxon>
        <taxon>Neoptera</taxon>
        <taxon>Paraneoptera</taxon>
        <taxon>Hemiptera</taxon>
        <taxon>Sternorrhyncha</taxon>
        <taxon>Aphidomorpha</taxon>
        <taxon>Aphidoidea</taxon>
        <taxon>Aphididae</taxon>
        <taxon>Aphidini</taxon>
        <taxon>Schizaphis</taxon>
    </lineage>
</organism>
<gene>
    <name evidence="1" type="primary">Dlec1_0</name>
    <name evidence="1" type="ORF">g.5147</name>
</gene>
<evidence type="ECO:0000313" key="1">
    <source>
        <dbReference type="EMBL" id="MBY16645.1"/>
    </source>
</evidence>
<accession>A0A2S2NHM3</accession>
<name>A0A2S2NHM3_SCHGA</name>
<protein>
    <submittedName>
        <fullName evidence="1">Deleted in lung and esophageal cancer protein 1</fullName>
    </submittedName>
</protein>
<sequence>MKTTVCKKLALRKPSSACLFECNACLVGARKIIIVKIKNVGRSSKFILVPEDVWYTKPVEDVEWNEIICLGAFTITPSVFKINFEQTMDLTVVFEPRLPSFYCTRFIIVSDNSCAQEVNVFGDGQMFGAGSVQLTGPGLLYNRAEAGSYVLDMGKIGEVVRYVYAKNTSRIKYPYRWVINHAIDNPGSKNAKVNFSIHPSTGLLDKFSKTMFRVECGVSNEIVNEQLTGKYRVTATMMIDDIPKESIDDQNIYFEEQEDNPESLSIKMAQIEVISEYNGKERISLYTDRIIIDLNWHQIRTDLCVKETVNFINNGSYPVYVSWIPSDENAYASIEVEPKSFEVADRAKISVHIEPLCPGPFREMLRFLTKNRDCDTGEIIVYIRGTVEQIPNVRVRPAIAPLDICAGTLNSYDVEFNVISDGPFSVQRYLYEFDTIGTLSLHGDIKSFGPYGNENTMYTTLNFKTPVETKATGILCQLAEWSFAESKTVHTQSVTYATLPDVHLNVNTIAIAESLYRGIPHTHKGIQLLNNAHCDFVYSWGNPIGSDADKIDCMFKPSSGTVNGNSNVEFEFIVTPKKSGYLNKCHIPCFIQCNALTPQQISLECWVNEFSATVTYVDISDTQYSITWQDKPEDQEPTKWRFEEWPRRDTPLCLPLVEQSQRELEYYHPAIAFKDIECNTGTNFYIRYNTR</sequence>